<sequence>MPAALWALAIAAFGIGTTEFVIAGLLPGIAAEFGISIPMAGNMATSYALGVFFGAPITIILGARLPQKTMLAWLLVLFIVGSIVTATAPTYTIALVGRVITSLTHGAFFGIGSIMAADLVAPGRRTSAIAFMFTGLTLATLIGAPVGTWLAHAVSWRATFLAIAVIGLVAILGVLLLVPRAEPREPPHLRRELAAFTDIRVLLAMGITILGPAAFFTSITYIAPMMTRVAGYGEGAVTWLLAVFGLGLFVGNILGGKLADRALMPLLYVTLAAQAVVLFAFYFVADSQLASVFCIFLMSAFGFATVAPIQKLVTDNARAAGAPNLASAVNIGLFNLGNAIGAWAGGTVIALGFGYAAPNWAGAVLSVGALLLALMSGWLGRRDARVLVAAKMPAPVAGL</sequence>
<comment type="caution">
    <text evidence="8">The sequence shown here is derived from an EMBL/GenBank/DDBJ whole genome shotgun (WGS) entry which is preliminary data.</text>
</comment>
<accession>A0A5C6UD92</accession>
<reference evidence="8 9" key="1">
    <citation type="journal article" date="2013" name="Antonie Van Leeuwenhoek">
        <title>Sphingomonas ginsenosidivorax sp. nov., with the ability to transform ginsenosides.</title>
        <authorList>
            <person name="Jin X.F."/>
            <person name="Kim J.K."/>
            <person name="Liu Q.M."/>
            <person name="Kang M.S."/>
            <person name="He D."/>
            <person name="Jin F.X."/>
            <person name="Kim S.C."/>
            <person name="Im W.T."/>
        </authorList>
    </citation>
    <scope>NUCLEOTIDE SEQUENCE [LARGE SCALE GENOMIC DNA]</scope>
    <source>
        <strain evidence="8 9">KHI67</strain>
    </source>
</reference>
<dbReference type="GO" id="GO:0022857">
    <property type="term" value="F:transmembrane transporter activity"/>
    <property type="evidence" value="ECO:0007669"/>
    <property type="project" value="InterPro"/>
</dbReference>
<gene>
    <name evidence="8" type="ORF">FSB78_03900</name>
</gene>
<feature type="transmembrane region" description="Helical" evidence="6">
    <location>
        <begin position="329"/>
        <end position="354"/>
    </location>
</feature>
<evidence type="ECO:0000256" key="2">
    <source>
        <dbReference type="ARBA" id="ARBA00022475"/>
    </source>
</evidence>
<dbReference type="PROSITE" id="PS50850">
    <property type="entry name" value="MFS"/>
    <property type="match status" value="1"/>
</dbReference>
<evidence type="ECO:0000256" key="6">
    <source>
        <dbReference type="SAM" id="Phobius"/>
    </source>
</evidence>
<feature type="domain" description="Major facilitator superfamily (MFS) profile" evidence="7">
    <location>
        <begin position="4"/>
        <end position="385"/>
    </location>
</feature>
<feature type="transmembrane region" description="Helical" evidence="6">
    <location>
        <begin position="360"/>
        <end position="379"/>
    </location>
</feature>
<evidence type="ECO:0000313" key="9">
    <source>
        <dbReference type="Proteomes" id="UP000321250"/>
    </source>
</evidence>
<keyword evidence="5 6" id="KW-0472">Membrane</keyword>
<keyword evidence="2" id="KW-1003">Cell membrane</keyword>
<keyword evidence="4 6" id="KW-1133">Transmembrane helix</keyword>
<organism evidence="8 9">
    <name type="scientific">Sphingomonas ginsenosidivorax</name>
    <dbReference type="NCBI Taxonomy" id="862135"/>
    <lineage>
        <taxon>Bacteria</taxon>
        <taxon>Pseudomonadati</taxon>
        <taxon>Pseudomonadota</taxon>
        <taxon>Alphaproteobacteria</taxon>
        <taxon>Sphingomonadales</taxon>
        <taxon>Sphingomonadaceae</taxon>
        <taxon>Sphingomonas</taxon>
    </lineage>
</organism>
<feature type="transmembrane region" description="Helical" evidence="6">
    <location>
        <begin position="128"/>
        <end position="152"/>
    </location>
</feature>
<dbReference type="Pfam" id="PF07690">
    <property type="entry name" value="MFS_1"/>
    <property type="match status" value="1"/>
</dbReference>
<dbReference type="SUPFAM" id="SSF103473">
    <property type="entry name" value="MFS general substrate transporter"/>
    <property type="match status" value="1"/>
</dbReference>
<feature type="transmembrane region" description="Helical" evidence="6">
    <location>
        <begin position="266"/>
        <end position="284"/>
    </location>
</feature>
<feature type="transmembrane region" description="Helical" evidence="6">
    <location>
        <begin position="158"/>
        <end position="178"/>
    </location>
</feature>
<dbReference type="OrthoDB" id="9788453at2"/>
<dbReference type="InterPro" id="IPR020846">
    <property type="entry name" value="MFS_dom"/>
</dbReference>
<name>A0A5C6UD92_9SPHN</name>
<dbReference type="InterPro" id="IPR036259">
    <property type="entry name" value="MFS_trans_sf"/>
</dbReference>
<proteinExistence type="predicted"/>
<evidence type="ECO:0000256" key="3">
    <source>
        <dbReference type="ARBA" id="ARBA00022692"/>
    </source>
</evidence>
<dbReference type="GO" id="GO:0005886">
    <property type="term" value="C:plasma membrane"/>
    <property type="evidence" value="ECO:0007669"/>
    <property type="project" value="UniProtKB-SubCell"/>
</dbReference>
<evidence type="ECO:0000256" key="1">
    <source>
        <dbReference type="ARBA" id="ARBA00004651"/>
    </source>
</evidence>
<feature type="transmembrane region" description="Helical" evidence="6">
    <location>
        <begin position="70"/>
        <end position="93"/>
    </location>
</feature>
<dbReference type="RefSeq" id="WP_147080131.1">
    <property type="nucleotide sequence ID" value="NZ_VOQR01000001.1"/>
</dbReference>
<feature type="transmembrane region" description="Helical" evidence="6">
    <location>
        <begin position="290"/>
        <end position="309"/>
    </location>
</feature>
<dbReference type="CDD" id="cd17324">
    <property type="entry name" value="MFS_NepI_like"/>
    <property type="match status" value="1"/>
</dbReference>
<dbReference type="EMBL" id="VOQR01000001">
    <property type="protein sequence ID" value="TXC70181.1"/>
    <property type="molecule type" value="Genomic_DNA"/>
</dbReference>
<dbReference type="Gene3D" id="1.20.1250.20">
    <property type="entry name" value="MFS general substrate transporter like domains"/>
    <property type="match status" value="1"/>
</dbReference>
<protein>
    <submittedName>
        <fullName evidence="8">MFS transporter</fullName>
    </submittedName>
</protein>
<keyword evidence="3 6" id="KW-0812">Transmembrane</keyword>
<feature type="transmembrane region" description="Helical" evidence="6">
    <location>
        <begin position="44"/>
        <end position="63"/>
    </location>
</feature>
<dbReference type="InterPro" id="IPR050189">
    <property type="entry name" value="MFS_Efflux_Transporters"/>
</dbReference>
<dbReference type="InterPro" id="IPR011701">
    <property type="entry name" value="MFS"/>
</dbReference>
<evidence type="ECO:0000256" key="5">
    <source>
        <dbReference type="ARBA" id="ARBA00023136"/>
    </source>
</evidence>
<dbReference type="Proteomes" id="UP000321250">
    <property type="component" value="Unassembled WGS sequence"/>
</dbReference>
<evidence type="ECO:0000313" key="8">
    <source>
        <dbReference type="EMBL" id="TXC70181.1"/>
    </source>
</evidence>
<feature type="transmembrane region" description="Helical" evidence="6">
    <location>
        <begin position="99"/>
        <end position="121"/>
    </location>
</feature>
<dbReference type="PANTHER" id="PTHR43124:SF3">
    <property type="entry name" value="CHLORAMPHENICOL EFFLUX PUMP RV0191"/>
    <property type="match status" value="1"/>
</dbReference>
<feature type="transmembrane region" description="Helical" evidence="6">
    <location>
        <begin position="236"/>
        <end position="254"/>
    </location>
</feature>
<evidence type="ECO:0000259" key="7">
    <source>
        <dbReference type="PROSITE" id="PS50850"/>
    </source>
</evidence>
<keyword evidence="9" id="KW-1185">Reference proteome</keyword>
<dbReference type="PANTHER" id="PTHR43124">
    <property type="entry name" value="PURINE EFFLUX PUMP PBUE"/>
    <property type="match status" value="1"/>
</dbReference>
<dbReference type="AlphaFoldDB" id="A0A5C6UD92"/>
<evidence type="ECO:0000256" key="4">
    <source>
        <dbReference type="ARBA" id="ARBA00022989"/>
    </source>
</evidence>
<feature type="transmembrane region" description="Helical" evidence="6">
    <location>
        <begin position="199"/>
        <end position="224"/>
    </location>
</feature>
<comment type="subcellular location">
    <subcellularLocation>
        <location evidence="1">Cell membrane</location>
        <topology evidence="1">Multi-pass membrane protein</topology>
    </subcellularLocation>
</comment>